<dbReference type="PROSITE" id="PS01311">
    <property type="entry name" value="LGT"/>
    <property type="match status" value="1"/>
</dbReference>
<protein>
    <recommendedName>
        <fullName evidence="8">Prolipoprotein diacylglyceryl transferase</fullName>
    </recommendedName>
</protein>
<evidence type="ECO:0000256" key="2">
    <source>
        <dbReference type="ARBA" id="ARBA00022679"/>
    </source>
</evidence>
<dbReference type="EMBL" id="BARS01038910">
    <property type="protein sequence ID" value="GAG14383.1"/>
    <property type="molecule type" value="Genomic_DNA"/>
</dbReference>
<feature type="transmembrane region" description="Helical" evidence="6">
    <location>
        <begin position="109"/>
        <end position="130"/>
    </location>
</feature>
<evidence type="ECO:0000256" key="1">
    <source>
        <dbReference type="ARBA" id="ARBA00022475"/>
    </source>
</evidence>
<feature type="non-terminal residue" evidence="7">
    <location>
        <position position="1"/>
    </location>
</feature>
<name>X0VPH1_9ZZZZ</name>
<dbReference type="GO" id="GO:0005886">
    <property type="term" value="C:plasma membrane"/>
    <property type="evidence" value="ECO:0007669"/>
    <property type="project" value="InterPro"/>
</dbReference>
<evidence type="ECO:0008006" key="8">
    <source>
        <dbReference type="Google" id="ProtNLM"/>
    </source>
</evidence>
<evidence type="ECO:0000256" key="4">
    <source>
        <dbReference type="ARBA" id="ARBA00022989"/>
    </source>
</evidence>
<dbReference type="InterPro" id="IPR001640">
    <property type="entry name" value="Lgt"/>
</dbReference>
<gene>
    <name evidence="7" type="ORF">S01H1_59486</name>
</gene>
<dbReference type="GO" id="GO:0042158">
    <property type="term" value="P:lipoprotein biosynthetic process"/>
    <property type="evidence" value="ECO:0007669"/>
    <property type="project" value="InterPro"/>
</dbReference>
<dbReference type="AlphaFoldDB" id="X0VPH1"/>
<proteinExistence type="predicted"/>
<dbReference type="Pfam" id="PF01790">
    <property type="entry name" value="LGT"/>
    <property type="match status" value="1"/>
</dbReference>
<sequence length="149" mass="16208">AMSAAVGAAGIRLGNFLNSEIVGRPAAVPWAVRFTLHDGGVVARHPSQLYEFAMGLSVLGLLILADRLAGREKRPRALMTGLFLTLYFAGRFCVEFFKEYHIDALRGGLTMGQYLSIIPFCCGVALLIWVKQHPTPAGPAKVTPPTRKR</sequence>
<keyword evidence="4 6" id="KW-1133">Transmembrane helix</keyword>
<dbReference type="PANTHER" id="PTHR30589:SF0">
    <property type="entry name" value="PHOSPHATIDYLGLYCEROL--PROLIPOPROTEIN DIACYLGLYCERYL TRANSFERASE"/>
    <property type="match status" value="1"/>
</dbReference>
<comment type="caution">
    <text evidence="7">The sequence shown here is derived from an EMBL/GenBank/DDBJ whole genome shotgun (WGS) entry which is preliminary data.</text>
</comment>
<keyword evidence="2" id="KW-0808">Transferase</keyword>
<keyword evidence="5 6" id="KW-0472">Membrane</keyword>
<evidence type="ECO:0000313" key="7">
    <source>
        <dbReference type="EMBL" id="GAG14383.1"/>
    </source>
</evidence>
<evidence type="ECO:0000256" key="6">
    <source>
        <dbReference type="SAM" id="Phobius"/>
    </source>
</evidence>
<organism evidence="7">
    <name type="scientific">marine sediment metagenome</name>
    <dbReference type="NCBI Taxonomy" id="412755"/>
    <lineage>
        <taxon>unclassified sequences</taxon>
        <taxon>metagenomes</taxon>
        <taxon>ecological metagenomes</taxon>
    </lineage>
</organism>
<dbReference type="GO" id="GO:0008961">
    <property type="term" value="F:phosphatidylglycerol-prolipoprotein diacylglyceryl transferase activity"/>
    <property type="evidence" value="ECO:0007669"/>
    <property type="project" value="InterPro"/>
</dbReference>
<feature type="transmembrane region" description="Helical" evidence="6">
    <location>
        <begin position="77"/>
        <end position="97"/>
    </location>
</feature>
<evidence type="ECO:0000256" key="3">
    <source>
        <dbReference type="ARBA" id="ARBA00022692"/>
    </source>
</evidence>
<accession>X0VPH1</accession>
<dbReference type="PANTHER" id="PTHR30589">
    <property type="entry name" value="PROLIPOPROTEIN DIACYLGLYCERYL TRANSFERASE"/>
    <property type="match status" value="1"/>
</dbReference>
<evidence type="ECO:0000256" key="5">
    <source>
        <dbReference type="ARBA" id="ARBA00023136"/>
    </source>
</evidence>
<keyword evidence="3 6" id="KW-0812">Transmembrane</keyword>
<keyword evidence="1" id="KW-1003">Cell membrane</keyword>
<feature type="transmembrane region" description="Helical" evidence="6">
    <location>
        <begin position="48"/>
        <end position="65"/>
    </location>
</feature>
<reference evidence="7" key="1">
    <citation type="journal article" date="2014" name="Front. Microbiol.">
        <title>High frequency of phylogenetically diverse reductive dehalogenase-homologous genes in deep subseafloor sedimentary metagenomes.</title>
        <authorList>
            <person name="Kawai M."/>
            <person name="Futagami T."/>
            <person name="Toyoda A."/>
            <person name="Takaki Y."/>
            <person name="Nishi S."/>
            <person name="Hori S."/>
            <person name="Arai W."/>
            <person name="Tsubouchi T."/>
            <person name="Morono Y."/>
            <person name="Uchiyama I."/>
            <person name="Ito T."/>
            <person name="Fujiyama A."/>
            <person name="Inagaki F."/>
            <person name="Takami H."/>
        </authorList>
    </citation>
    <scope>NUCLEOTIDE SEQUENCE</scope>
    <source>
        <strain evidence="7">Expedition CK06-06</strain>
    </source>
</reference>